<protein>
    <submittedName>
        <fullName evidence="5">Spermidine/putrescine-binding protein</fullName>
    </submittedName>
</protein>
<evidence type="ECO:0000313" key="5">
    <source>
        <dbReference type="EMBL" id="EFA28393.1"/>
    </source>
</evidence>
<keyword evidence="2" id="KW-0813">Transport</keyword>
<feature type="non-terminal residue" evidence="5">
    <location>
        <position position="140"/>
    </location>
</feature>
<feature type="non-terminal residue" evidence="5">
    <location>
        <position position="1"/>
    </location>
</feature>
<dbReference type="EMBL" id="ABFC01000772">
    <property type="protein sequence ID" value="EFA28393.1"/>
    <property type="molecule type" value="Genomic_DNA"/>
</dbReference>
<organism evidence="5">
    <name type="scientific">Haemophilus influenzae HK1212</name>
    <dbReference type="NCBI Taxonomy" id="456482"/>
    <lineage>
        <taxon>Bacteria</taxon>
        <taxon>Pseudomonadati</taxon>
        <taxon>Pseudomonadota</taxon>
        <taxon>Gammaproteobacteria</taxon>
        <taxon>Pasteurellales</taxon>
        <taxon>Pasteurellaceae</taxon>
        <taxon>Haemophilus</taxon>
    </lineage>
</organism>
<dbReference type="SUPFAM" id="SSF53850">
    <property type="entry name" value="Periplasmic binding protein-like II"/>
    <property type="match status" value="1"/>
</dbReference>
<dbReference type="GO" id="GO:0015846">
    <property type="term" value="P:polyamine transport"/>
    <property type="evidence" value="ECO:0007669"/>
    <property type="project" value="InterPro"/>
</dbReference>
<dbReference type="GO" id="GO:0019808">
    <property type="term" value="F:polyamine binding"/>
    <property type="evidence" value="ECO:0007669"/>
    <property type="project" value="InterPro"/>
</dbReference>
<dbReference type="PANTHER" id="PTHR30222:SF17">
    <property type="entry name" value="SPERMIDINE_PUTRESCINE-BINDING PERIPLASMIC PROTEIN"/>
    <property type="match status" value="1"/>
</dbReference>
<reference evidence="5" key="1">
    <citation type="journal article" date="2010" name="Genomics">
        <title>Tracing phylogenomic events leading to diversity of Haemophilus influenzae and the emergence of Brazilian Purpuric Fever (BPF)-associated clones.</title>
        <authorList>
            <person name="Papazisi L."/>
            <person name="Ratnayake S."/>
            <person name="Remortel B.G."/>
            <person name="Bock G.R."/>
            <person name="Liang W."/>
            <person name="Saeed A.I."/>
            <person name="Liu J."/>
            <person name="Fleischmann R.D."/>
            <person name="Kilian M."/>
            <person name="Peterson S.N."/>
        </authorList>
    </citation>
    <scope>NUCLEOTIDE SEQUENCE [LARGE SCALE GENOMIC DNA]</scope>
    <source>
        <strain evidence="5">HK1212</strain>
    </source>
</reference>
<sequence length="140" mass="15792">TNIHQIPKHLLNKEFDPENKYSLPYVYGLTGIEVNADEIDPKTITSWADLWKPEFKGKVLMTSDAREVFHVALLLDGKSPNTTNEEDIKTAYERLEKLLPNVATFNSDSPEVPYVQGEVAIGMIWNGSAYLAQKENPSLQ</sequence>
<dbReference type="AlphaFoldDB" id="A0A7G2JYK0"/>
<dbReference type="InterPro" id="IPR001188">
    <property type="entry name" value="Sperm_putr-bd"/>
</dbReference>
<proteinExistence type="predicted"/>
<evidence type="ECO:0000256" key="1">
    <source>
        <dbReference type="ARBA" id="ARBA00004418"/>
    </source>
</evidence>
<evidence type="ECO:0000256" key="3">
    <source>
        <dbReference type="ARBA" id="ARBA00022729"/>
    </source>
</evidence>
<evidence type="ECO:0000256" key="4">
    <source>
        <dbReference type="ARBA" id="ARBA00022764"/>
    </source>
</evidence>
<gene>
    <name evidence="5" type="primary">potD</name>
    <name evidence="5" type="ORF">HAINFHK1212_1329</name>
</gene>
<comment type="caution">
    <text evidence="5">The sequence shown here is derived from an EMBL/GenBank/DDBJ whole genome shotgun (WGS) entry which is preliminary data.</text>
</comment>
<evidence type="ECO:0000256" key="2">
    <source>
        <dbReference type="ARBA" id="ARBA00022448"/>
    </source>
</evidence>
<accession>A0A7G2JYK0</accession>
<dbReference type="Pfam" id="PF13416">
    <property type="entry name" value="SBP_bac_8"/>
    <property type="match status" value="1"/>
</dbReference>
<dbReference type="PANTHER" id="PTHR30222">
    <property type="entry name" value="SPERMIDINE/PUTRESCINE-BINDING PERIPLASMIC PROTEIN"/>
    <property type="match status" value="1"/>
</dbReference>
<name>A0A7G2JYK0_HAEIF</name>
<keyword evidence="3" id="KW-0732">Signal</keyword>
<comment type="subcellular location">
    <subcellularLocation>
        <location evidence="1">Periplasm</location>
    </subcellularLocation>
</comment>
<keyword evidence="4" id="KW-0574">Periplasm</keyword>
<dbReference type="Gene3D" id="3.40.190.10">
    <property type="entry name" value="Periplasmic binding protein-like II"/>
    <property type="match status" value="1"/>
</dbReference>
<dbReference type="InterPro" id="IPR006059">
    <property type="entry name" value="SBP"/>
</dbReference>
<dbReference type="GO" id="GO:0042597">
    <property type="term" value="C:periplasmic space"/>
    <property type="evidence" value="ECO:0007669"/>
    <property type="project" value="UniProtKB-SubCell"/>
</dbReference>
<dbReference type="PRINTS" id="PR00909">
    <property type="entry name" value="SPERMDNBNDNG"/>
</dbReference>